<evidence type="ECO:0000313" key="1">
    <source>
        <dbReference type="EMBL" id="TVT99845.1"/>
    </source>
</evidence>
<dbReference type="Proteomes" id="UP000324897">
    <property type="component" value="Unassembled WGS sequence"/>
</dbReference>
<comment type="caution">
    <text evidence="1">The sequence shown here is derived from an EMBL/GenBank/DDBJ whole genome shotgun (WGS) entry which is preliminary data.</text>
</comment>
<dbReference type="GO" id="GO:0005739">
    <property type="term" value="C:mitochondrion"/>
    <property type="evidence" value="ECO:0007669"/>
    <property type="project" value="TreeGrafter"/>
</dbReference>
<accession>A0A5J9SLJ3</accession>
<dbReference type="PANTHER" id="PTHR33156:SF59">
    <property type="entry name" value="PROTEIN NUCLEAR FUSION DEFECTIVE 6, CHLOROPLASTIC_MITOCHONDRIAL-LIKE"/>
    <property type="match status" value="1"/>
</dbReference>
<gene>
    <name evidence="1" type="ORF">EJB05_54754</name>
</gene>
<evidence type="ECO:0000313" key="2">
    <source>
        <dbReference type="Proteomes" id="UP000324897"/>
    </source>
</evidence>
<dbReference type="EMBL" id="RWGY01000672">
    <property type="protein sequence ID" value="TVT99845.1"/>
    <property type="molecule type" value="Genomic_DNA"/>
</dbReference>
<organism evidence="1 2">
    <name type="scientific">Eragrostis curvula</name>
    <name type="common">weeping love grass</name>
    <dbReference type="NCBI Taxonomy" id="38414"/>
    <lineage>
        <taxon>Eukaryota</taxon>
        <taxon>Viridiplantae</taxon>
        <taxon>Streptophyta</taxon>
        <taxon>Embryophyta</taxon>
        <taxon>Tracheophyta</taxon>
        <taxon>Spermatophyta</taxon>
        <taxon>Magnoliopsida</taxon>
        <taxon>Liliopsida</taxon>
        <taxon>Poales</taxon>
        <taxon>Poaceae</taxon>
        <taxon>PACMAD clade</taxon>
        <taxon>Chloridoideae</taxon>
        <taxon>Eragrostideae</taxon>
        <taxon>Eragrostidinae</taxon>
        <taxon>Eragrostis</taxon>
    </lineage>
</organism>
<proteinExistence type="predicted"/>
<protein>
    <submittedName>
        <fullName evidence="1">Uncharacterized protein</fullName>
    </submittedName>
</protein>
<name>A0A5J9SLJ3_9POAL</name>
<keyword evidence="2" id="KW-1185">Reference proteome</keyword>
<dbReference type="OrthoDB" id="736963at2759"/>
<sequence>ASHALTGNRIISTTAMAAAAARSLLRSSGSLLRAAPARSASSSATRPSLRRALAAPPRLLRSPVESSFCVESLLPLHGATAAARMKSMLAVPGRGLGWLTEGEFRLHSCLPSSMIQRLQYMSIFPKPTMPSIGLCCSCVGIDPMCIATLLINQYPRVTTPSSLDAMLNSLWSPYFICEIFKVAIWLQVVPGGKSKLDKHTPKLMEYDAGPIGIRRSVTLCYPTEWVDKRRKTGFLNLYLDHDDD</sequence>
<feature type="non-terminal residue" evidence="1">
    <location>
        <position position="1"/>
    </location>
</feature>
<dbReference type="Gramene" id="TVT99845">
    <property type="protein sequence ID" value="TVT99845"/>
    <property type="gene ID" value="EJB05_54754"/>
</dbReference>
<dbReference type="InterPro" id="IPR043459">
    <property type="entry name" value="NFD6/NOXY2-like"/>
</dbReference>
<reference evidence="1 2" key="1">
    <citation type="journal article" date="2019" name="Sci. Rep.">
        <title>A high-quality genome of Eragrostis curvula grass provides insights into Poaceae evolution and supports new strategies to enhance forage quality.</title>
        <authorList>
            <person name="Carballo J."/>
            <person name="Santos B.A.C.M."/>
            <person name="Zappacosta D."/>
            <person name="Garbus I."/>
            <person name="Selva J.P."/>
            <person name="Gallo C.A."/>
            <person name="Diaz A."/>
            <person name="Albertini E."/>
            <person name="Caccamo M."/>
            <person name="Echenique V."/>
        </authorList>
    </citation>
    <scope>NUCLEOTIDE SEQUENCE [LARGE SCALE GENOMIC DNA]</scope>
    <source>
        <strain evidence="2">cv. Victoria</strain>
        <tissue evidence="1">Leaf</tissue>
    </source>
</reference>
<dbReference type="AlphaFoldDB" id="A0A5J9SLJ3"/>
<dbReference type="PANTHER" id="PTHR33156">
    <property type="entry name" value="OS02G0230000 PROTEIN"/>
    <property type="match status" value="1"/>
</dbReference>